<accession>A0A081NU63</accession>
<dbReference type="eggNOG" id="ENOG50339XU">
    <property type="taxonomic scope" value="Bacteria"/>
</dbReference>
<dbReference type="AlphaFoldDB" id="A0A081NU63"/>
<dbReference type="Proteomes" id="UP000028123">
    <property type="component" value="Unassembled WGS sequence"/>
</dbReference>
<sequence length="238" mass="27516">MIIQQSLDLTQKITGWNQSMVESKNATAYQDRYEKLKELANRLETVFNTYHLLTASDIESFSTVAPYIQEIKSYVENLREQFRTQTNWGIEPQVLTELQRKVQHLVDSINRQASVAWSDYIERNRPPIQMSLLSTLLGIPGFRENVMQIRTLIDNLENLKRYLPTSKSDIDSVKDINKMIMHAWTKIGAEDIPDDVQHFLQQAASSGGIALEAYTQSIRDWLVQHRLTSHFCIRTLSS</sequence>
<comment type="caution">
    <text evidence="1">The sequence shown here is derived from an EMBL/GenBank/DDBJ whole genome shotgun (WGS) entry which is preliminary data.</text>
</comment>
<keyword evidence="2" id="KW-1185">Reference proteome</keyword>
<reference evidence="1 2" key="1">
    <citation type="submission" date="2014-06" db="EMBL/GenBank/DDBJ databases">
        <title>Draft genome sequence of Paenibacillus sp. MSt1.</title>
        <authorList>
            <person name="Aw Y.K."/>
            <person name="Ong K.S."/>
            <person name="Gan H.M."/>
            <person name="Lee S.M."/>
        </authorList>
    </citation>
    <scope>NUCLEOTIDE SEQUENCE [LARGE SCALE GENOMIC DNA]</scope>
    <source>
        <strain evidence="1 2">MSt1</strain>
    </source>
</reference>
<dbReference type="EMBL" id="JNVM01000047">
    <property type="protein sequence ID" value="KEQ21986.1"/>
    <property type="molecule type" value="Genomic_DNA"/>
</dbReference>
<proteinExistence type="predicted"/>
<organism evidence="1 2">
    <name type="scientific">Paenibacillus tyrfis</name>
    <dbReference type="NCBI Taxonomy" id="1501230"/>
    <lineage>
        <taxon>Bacteria</taxon>
        <taxon>Bacillati</taxon>
        <taxon>Bacillota</taxon>
        <taxon>Bacilli</taxon>
        <taxon>Bacillales</taxon>
        <taxon>Paenibacillaceae</taxon>
        <taxon>Paenibacillus</taxon>
    </lineage>
</organism>
<evidence type="ECO:0000313" key="2">
    <source>
        <dbReference type="Proteomes" id="UP000028123"/>
    </source>
</evidence>
<gene>
    <name evidence="1" type="ORF">ET33_28365</name>
</gene>
<dbReference type="RefSeq" id="WP_036692647.1">
    <property type="nucleotide sequence ID" value="NZ_JNVM01000047.1"/>
</dbReference>
<protein>
    <submittedName>
        <fullName evidence="1">Uncharacterized protein</fullName>
    </submittedName>
</protein>
<name>A0A081NU63_9BACL</name>
<evidence type="ECO:0000313" key="1">
    <source>
        <dbReference type="EMBL" id="KEQ21986.1"/>
    </source>
</evidence>